<evidence type="ECO:0000313" key="3">
    <source>
        <dbReference type="Proteomes" id="UP000316628"/>
    </source>
</evidence>
<sequence>MTTTTAPKSWVPVVAWTQVALGLAGVAAVLGSPVAAVLVGTAVALIALAHRALRRASAGLDRILAEELDR</sequence>
<dbReference type="RefSeq" id="WP_141979610.1">
    <property type="nucleotide sequence ID" value="NZ_VFPP01000001.1"/>
</dbReference>
<name>A0A543JFY6_9PSEU</name>
<dbReference type="AlphaFoldDB" id="A0A543JFY6"/>
<organism evidence="2 3">
    <name type="scientific">Saccharothrix saharensis</name>
    <dbReference type="NCBI Taxonomy" id="571190"/>
    <lineage>
        <taxon>Bacteria</taxon>
        <taxon>Bacillati</taxon>
        <taxon>Actinomycetota</taxon>
        <taxon>Actinomycetes</taxon>
        <taxon>Pseudonocardiales</taxon>
        <taxon>Pseudonocardiaceae</taxon>
        <taxon>Saccharothrix</taxon>
    </lineage>
</organism>
<evidence type="ECO:0000313" key="2">
    <source>
        <dbReference type="EMBL" id="TQM81681.1"/>
    </source>
</evidence>
<evidence type="ECO:0000256" key="1">
    <source>
        <dbReference type="SAM" id="Phobius"/>
    </source>
</evidence>
<accession>A0A543JFY6</accession>
<gene>
    <name evidence="2" type="ORF">FHX81_4052</name>
</gene>
<comment type="caution">
    <text evidence="2">The sequence shown here is derived from an EMBL/GenBank/DDBJ whole genome shotgun (WGS) entry which is preliminary data.</text>
</comment>
<dbReference type="Proteomes" id="UP000316628">
    <property type="component" value="Unassembled WGS sequence"/>
</dbReference>
<protein>
    <submittedName>
        <fullName evidence="2">Uncharacterized protein</fullName>
    </submittedName>
</protein>
<dbReference type="EMBL" id="VFPP01000001">
    <property type="protein sequence ID" value="TQM81681.1"/>
    <property type="molecule type" value="Genomic_DNA"/>
</dbReference>
<keyword evidence="1" id="KW-0472">Membrane</keyword>
<proteinExistence type="predicted"/>
<keyword evidence="1" id="KW-0812">Transmembrane</keyword>
<keyword evidence="3" id="KW-1185">Reference proteome</keyword>
<feature type="transmembrane region" description="Helical" evidence="1">
    <location>
        <begin position="20"/>
        <end position="48"/>
    </location>
</feature>
<keyword evidence="1" id="KW-1133">Transmembrane helix</keyword>
<reference evidence="2 3" key="1">
    <citation type="submission" date="2019-06" db="EMBL/GenBank/DDBJ databases">
        <title>Sequencing the genomes of 1000 actinobacteria strains.</title>
        <authorList>
            <person name="Klenk H.-P."/>
        </authorList>
    </citation>
    <scope>NUCLEOTIDE SEQUENCE [LARGE SCALE GENOMIC DNA]</scope>
    <source>
        <strain evidence="2 3">DSM 45456</strain>
    </source>
</reference>